<name>A0A6J7EMA1_9ZZZZ</name>
<dbReference type="PRINTS" id="PR01438">
    <property type="entry name" value="UNVRSLSTRESS"/>
</dbReference>
<gene>
    <name evidence="2" type="ORF">UFOPK3164_01618</name>
    <name evidence="3" type="ORF">UFOPK3427_01909</name>
    <name evidence="4" type="ORF">UFOPK4112_01187</name>
</gene>
<protein>
    <submittedName>
        <fullName evidence="3">Unannotated protein</fullName>
    </submittedName>
</protein>
<reference evidence="3" key="1">
    <citation type="submission" date="2020-05" db="EMBL/GenBank/DDBJ databases">
        <authorList>
            <person name="Chiriac C."/>
            <person name="Salcher M."/>
            <person name="Ghai R."/>
            <person name="Kavagutti S V."/>
        </authorList>
    </citation>
    <scope>NUCLEOTIDE SEQUENCE</scope>
</reference>
<evidence type="ECO:0000313" key="4">
    <source>
        <dbReference type="EMBL" id="CAB5025560.1"/>
    </source>
</evidence>
<evidence type="ECO:0000313" key="2">
    <source>
        <dbReference type="EMBL" id="CAB4834273.1"/>
    </source>
</evidence>
<dbReference type="PANTHER" id="PTHR31964">
    <property type="entry name" value="ADENINE NUCLEOTIDE ALPHA HYDROLASES-LIKE SUPERFAMILY PROTEIN"/>
    <property type="match status" value="1"/>
</dbReference>
<dbReference type="EMBL" id="CAFABE010000116">
    <property type="protein sequence ID" value="CAB4834273.1"/>
    <property type="molecule type" value="Genomic_DNA"/>
</dbReference>
<feature type="domain" description="UspA" evidence="1">
    <location>
        <begin position="3"/>
        <end position="144"/>
    </location>
</feature>
<dbReference type="InterPro" id="IPR006015">
    <property type="entry name" value="Universal_stress_UspA"/>
</dbReference>
<evidence type="ECO:0000313" key="3">
    <source>
        <dbReference type="EMBL" id="CAB4884527.1"/>
    </source>
</evidence>
<dbReference type="AlphaFoldDB" id="A0A6J7EMA1"/>
<sequence length="148" mass="15514">MSEIIVGIDGSKSSIEAASWAYAEAALRGSDLRLLCVFQSPAVWLGMGEALGSVSSATVSGEELTNYATETIESVLATITQKLNVNVIKDAQQGHPGDVLVNRSRDADLLVLGSKGHSDVGSILVGSVVMHCVHHASCPVVVIPHHKK</sequence>
<proteinExistence type="predicted"/>
<evidence type="ECO:0000259" key="1">
    <source>
        <dbReference type="Pfam" id="PF00582"/>
    </source>
</evidence>
<dbReference type="InterPro" id="IPR014729">
    <property type="entry name" value="Rossmann-like_a/b/a_fold"/>
</dbReference>
<dbReference type="Gene3D" id="3.40.50.620">
    <property type="entry name" value="HUPs"/>
    <property type="match status" value="1"/>
</dbReference>
<accession>A0A6J7EMA1</accession>
<organism evidence="3">
    <name type="scientific">freshwater metagenome</name>
    <dbReference type="NCBI Taxonomy" id="449393"/>
    <lineage>
        <taxon>unclassified sequences</taxon>
        <taxon>metagenomes</taxon>
        <taxon>ecological metagenomes</taxon>
    </lineage>
</organism>
<dbReference type="InterPro" id="IPR006016">
    <property type="entry name" value="UspA"/>
</dbReference>
<dbReference type="EMBL" id="CAFBLT010000004">
    <property type="protein sequence ID" value="CAB4884527.1"/>
    <property type="molecule type" value="Genomic_DNA"/>
</dbReference>
<dbReference type="SUPFAM" id="SSF52402">
    <property type="entry name" value="Adenine nucleotide alpha hydrolases-like"/>
    <property type="match status" value="1"/>
</dbReference>
<dbReference type="PANTHER" id="PTHR31964:SF113">
    <property type="entry name" value="USPA DOMAIN-CONTAINING PROTEIN"/>
    <property type="match status" value="1"/>
</dbReference>
<dbReference type="EMBL" id="CAFBPM010000011">
    <property type="protein sequence ID" value="CAB5025560.1"/>
    <property type="molecule type" value="Genomic_DNA"/>
</dbReference>
<dbReference type="Pfam" id="PF00582">
    <property type="entry name" value="Usp"/>
    <property type="match status" value="1"/>
</dbReference>